<dbReference type="InterPro" id="IPR017850">
    <property type="entry name" value="Alkaline_phosphatase_core_sf"/>
</dbReference>
<dbReference type="Gene3D" id="3.40.720.10">
    <property type="entry name" value="Alkaline Phosphatase, subunit A"/>
    <property type="match status" value="1"/>
</dbReference>
<proteinExistence type="predicted"/>
<evidence type="ECO:0000259" key="2">
    <source>
        <dbReference type="Pfam" id="PF00884"/>
    </source>
</evidence>
<feature type="domain" description="Sulfatase N-terminal" evidence="2">
    <location>
        <begin position="29"/>
        <end position="374"/>
    </location>
</feature>
<keyword evidence="1" id="KW-0732">Signal</keyword>
<name>A0A419W427_9BACT</name>
<evidence type="ECO:0000256" key="1">
    <source>
        <dbReference type="SAM" id="SignalP"/>
    </source>
</evidence>
<dbReference type="SUPFAM" id="SSF53649">
    <property type="entry name" value="Alkaline phosphatase-like"/>
    <property type="match status" value="1"/>
</dbReference>
<accession>A0A419W427</accession>
<keyword evidence="4" id="KW-1185">Reference proteome</keyword>
<dbReference type="RefSeq" id="WP_120271619.1">
    <property type="nucleotide sequence ID" value="NZ_RAPN01000001.1"/>
</dbReference>
<protein>
    <submittedName>
        <fullName evidence="3">Arylsulfatase</fullName>
    </submittedName>
</protein>
<evidence type="ECO:0000313" key="4">
    <source>
        <dbReference type="Proteomes" id="UP000283387"/>
    </source>
</evidence>
<comment type="caution">
    <text evidence="3">The sequence shown here is derived from an EMBL/GenBank/DDBJ whole genome shotgun (WGS) entry which is preliminary data.</text>
</comment>
<evidence type="ECO:0000313" key="3">
    <source>
        <dbReference type="EMBL" id="RKD90198.1"/>
    </source>
</evidence>
<dbReference type="PANTHER" id="PTHR43751:SF2">
    <property type="entry name" value="SULFATASE N-TERMINAL DOMAIN-CONTAINING PROTEIN"/>
    <property type="match status" value="1"/>
</dbReference>
<dbReference type="Pfam" id="PF00884">
    <property type="entry name" value="Sulfatase"/>
    <property type="match status" value="1"/>
</dbReference>
<dbReference type="PANTHER" id="PTHR43751">
    <property type="entry name" value="SULFATASE"/>
    <property type="match status" value="1"/>
</dbReference>
<sequence>MSYRKPFSILFFGLLLVAFSLTGFAQDKPNILVIMVDDVAPNSLGCYSLGLQYPTPNIDRIAKEGVLFTDHYSQPSCTAGRAAFITGQKPVRTGLTTVGQPGNPLGLKKEDPTLAELLKPMGYMTGQFGKNHLGDRNEHLPTVHGFDEFYGNLYHLNVSEEEEQADYPKTKEFYNKYGPRGIIQSFASDKYDSTEDPRFGVVGKQKVKDLGPLTSKMMESFDDTLVAKTEDFIKRAHDAGKPFFIWHATSRMHVYTHLKEEHRNLATPISTDMDLFGSGLMEHDGQVGEILDYLDELGIADNTIVIYTTDNGPEQSTWPDAGVTMFRGEKMTTYEGGVRAPFMVRWPGKIPAGLIRNGISAHEDVLPTVMAAVGDTDIIEELKEGKKFGDMTYKVHIDGFNNLDYWEGKTDKSARNYFFYYYESSLTAMRVGPWKMHFATKQRYFDNMVPRTMPQLFNLRKDPFEKYDDIYAFELIMHKSWVFQPAIGALTEHLESFQDFPPRQASASLDINKAIEAILQSDTRQ</sequence>
<dbReference type="EMBL" id="RAPN01000001">
    <property type="protein sequence ID" value="RKD90198.1"/>
    <property type="molecule type" value="Genomic_DNA"/>
</dbReference>
<dbReference type="CDD" id="cd16142">
    <property type="entry name" value="ARS_like"/>
    <property type="match status" value="1"/>
</dbReference>
<feature type="signal peptide" evidence="1">
    <location>
        <begin position="1"/>
        <end position="25"/>
    </location>
</feature>
<feature type="chain" id="PRO_5019576001" evidence="1">
    <location>
        <begin position="26"/>
        <end position="525"/>
    </location>
</feature>
<dbReference type="Pfam" id="PF14707">
    <property type="entry name" value="Sulfatase_C"/>
    <property type="match status" value="1"/>
</dbReference>
<dbReference type="OrthoDB" id="9765065at2"/>
<dbReference type="Proteomes" id="UP000283387">
    <property type="component" value="Unassembled WGS sequence"/>
</dbReference>
<dbReference type="InterPro" id="IPR000917">
    <property type="entry name" value="Sulfatase_N"/>
</dbReference>
<reference evidence="3 4" key="1">
    <citation type="submission" date="2018-09" db="EMBL/GenBank/DDBJ databases">
        <title>Genomic Encyclopedia of Archaeal and Bacterial Type Strains, Phase II (KMG-II): from individual species to whole genera.</title>
        <authorList>
            <person name="Goeker M."/>
        </authorList>
    </citation>
    <scope>NUCLEOTIDE SEQUENCE [LARGE SCALE GENOMIC DNA]</scope>
    <source>
        <strain evidence="3 4">DSM 27148</strain>
    </source>
</reference>
<dbReference type="AlphaFoldDB" id="A0A419W427"/>
<gene>
    <name evidence="3" type="ORF">BC643_0534</name>
</gene>
<organism evidence="3 4">
    <name type="scientific">Mangrovibacterium diazotrophicum</name>
    <dbReference type="NCBI Taxonomy" id="1261403"/>
    <lineage>
        <taxon>Bacteria</taxon>
        <taxon>Pseudomonadati</taxon>
        <taxon>Bacteroidota</taxon>
        <taxon>Bacteroidia</taxon>
        <taxon>Marinilabiliales</taxon>
        <taxon>Prolixibacteraceae</taxon>
        <taxon>Mangrovibacterium</taxon>
    </lineage>
</organism>
<dbReference type="InterPro" id="IPR052701">
    <property type="entry name" value="GAG_Ulvan_Degrading_Sulfatases"/>
</dbReference>
<dbReference type="Gene3D" id="3.30.1120.10">
    <property type="match status" value="1"/>
</dbReference>